<evidence type="ECO:0000313" key="1">
    <source>
        <dbReference type="EMBL" id="EDT14267.1"/>
    </source>
</evidence>
<dbReference type="Proteomes" id="UP000005337">
    <property type="component" value="Unassembled WGS sequence"/>
</dbReference>
<evidence type="ECO:0000313" key="2">
    <source>
        <dbReference type="Proteomes" id="UP000005337"/>
    </source>
</evidence>
<reference evidence="1 2" key="1">
    <citation type="submission" date="2007-07" db="EMBL/GenBank/DDBJ databases">
        <title>Annotation of Clostridium perfringens E str. JGS1987.</title>
        <authorList>
            <person name="Paulsen I."/>
            <person name="Sebastian Y."/>
        </authorList>
    </citation>
    <scope>NUCLEOTIDE SEQUENCE [LARGE SCALE GENOMIC DNA]</scope>
    <source>
        <strain evidence="2">E str. JGS1987</strain>
    </source>
</reference>
<dbReference type="EMBL" id="ABDW01000026">
    <property type="protein sequence ID" value="EDT14267.1"/>
    <property type="molecule type" value="Genomic_DNA"/>
</dbReference>
<accession>B1BVM9</accession>
<protein>
    <submittedName>
        <fullName evidence="1">Uncharacterized protein</fullName>
    </submittedName>
</protein>
<proteinExistence type="predicted"/>
<sequence length="132" mass="15933">MRRRSELIPVLEYLEDYLNSTEEIYCNKIYKENSSEIQNINIEGENVFNNFINKLKSLRPISDKNILKENYSNNTNDFFKVYSGNYHIYRLAIIKNKIINNKWRDAIEDLLDFSFLYDILREPIYYSIIDLI</sequence>
<gene>
    <name evidence="1" type="ORF">AC3_A0309</name>
</gene>
<dbReference type="RefSeq" id="WP_003464952.1">
    <property type="nucleotide sequence ID" value="NZ_ABDW01000026.1"/>
</dbReference>
<organism evidence="1 2">
    <name type="scientific">Clostridium perfringens E str. JGS1987</name>
    <dbReference type="NCBI Taxonomy" id="451755"/>
    <lineage>
        <taxon>Bacteria</taxon>
        <taxon>Bacillati</taxon>
        <taxon>Bacillota</taxon>
        <taxon>Clostridia</taxon>
        <taxon>Eubacteriales</taxon>
        <taxon>Clostridiaceae</taxon>
        <taxon>Clostridium</taxon>
    </lineage>
</organism>
<comment type="caution">
    <text evidence="1">The sequence shown here is derived from an EMBL/GenBank/DDBJ whole genome shotgun (WGS) entry which is preliminary data.</text>
</comment>
<dbReference type="AlphaFoldDB" id="B1BVM9"/>
<name>B1BVM9_CLOPF</name>